<dbReference type="AlphaFoldDB" id="A0A6G4XNJ8"/>
<gene>
    <name evidence="1" type="ORF">G6045_24340</name>
</gene>
<comment type="caution">
    <text evidence="1">The sequence shown here is derived from an EMBL/GenBank/DDBJ whole genome shotgun (WGS) entry which is preliminary data.</text>
</comment>
<organism evidence="1 2">
    <name type="scientific">Streptomyces mesophilus</name>
    <dbReference type="NCBI Taxonomy" id="1775132"/>
    <lineage>
        <taxon>Bacteria</taxon>
        <taxon>Bacillati</taxon>
        <taxon>Actinomycetota</taxon>
        <taxon>Actinomycetes</taxon>
        <taxon>Kitasatosporales</taxon>
        <taxon>Streptomycetaceae</taxon>
        <taxon>Streptomyces</taxon>
    </lineage>
</organism>
<proteinExistence type="predicted"/>
<protein>
    <submittedName>
        <fullName evidence="1">Uncharacterized protein</fullName>
    </submittedName>
</protein>
<sequence length="224" mass="24524">MDDRQRRVRRSPLLFTAPLVLLCLLLVVLGWEVVRGNIAADARAHWPWRLQLLDMEPLGSLLAVASGAVFARAQYARTVRPALGWRAEWVRDLITADEYGWRVGLVNGGQGTAVIESVDYRVVRPGADAGEWTDFAGALAQLSAAGVEFGTDYGLELFGAGSPLIGRVDVGTVRAGEFSKRFVTEVDALQLRLRVVDTVGDTHERIVDCLKGARLTRPDVDRTA</sequence>
<evidence type="ECO:0000313" key="2">
    <source>
        <dbReference type="Proteomes" id="UP000481109"/>
    </source>
</evidence>
<dbReference type="Proteomes" id="UP000481109">
    <property type="component" value="Unassembled WGS sequence"/>
</dbReference>
<keyword evidence="2" id="KW-1185">Reference proteome</keyword>
<dbReference type="RefSeq" id="WP_165334211.1">
    <property type="nucleotide sequence ID" value="NZ_JAAKZW010000116.1"/>
</dbReference>
<reference evidence="1 2" key="1">
    <citation type="submission" date="2020-02" db="EMBL/GenBank/DDBJ databases">
        <title>Whole-genome analyses of novel actinobacteria.</title>
        <authorList>
            <person name="Sahin N."/>
            <person name="Tokatli A."/>
        </authorList>
    </citation>
    <scope>NUCLEOTIDE SEQUENCE [LARGE SCALE GENOMIC DNA]</scope>
    <source>
        <strain evidence="1 2">YC504</strain>
    </source>
</reference>
<name>A0A6G4XNJ8_9ACTN</name>
<evidence type="ECO:0000313" key="1">
    <source>
        <dbReference type="EMBL" id="NGO78762.1"/>
    </source>
</evidence>
<accession>A0A6G4XNJ8</accession>
<dbReference type="EMBL" id="JAAKZW010000116">
    <property type="protein sequence ID" value="NGO78762.1"/>
    <property type="molecule type" value="Genomic_DNA"/>
</dbReference>